<dbReference type="GO" id="GO:0003777">
    <property type="term" value="F:microtubule motor activity"/>
    <property type="evidence" value="ECO:0007669"/>
    <property type="project" value="InterPro"/>
</dbReference>
<dbReference type="Pfam" id="PF00225">
    <property type="entry name" value="Kinesin"/>
    <property type="match status" value="1"/>
</dbReference>
<protein>
    <recommendedName>
        <fullName evidence="6">Kinesin motor domain-containing protein</fullName>
    </recommendedName>
</protein>
<dbReference type="PANTHER" id="PTHR47968">
    <property type="entry name" value="CENTROMERE PROTEIN E"/>
    <property type="match status" value="1"/>
</dbReference>
<dbReference type="PANTHER" id="PTHR47968:SF65">
    <property type="entry name" value="KINESIN MOTOR DOMAIN-CONTAINING PROTEIN"/>
    <property type="match status" value="1"/>
</dbReference>
<reference evidence="7 8" key="1">
    <citation type="journal article" date="2020" name="Cell">
        <title>Large-Scale Comparative Analyses of Tick Genomes Elucidate Their Genetic Diversity and Vector Capacities.</title>
        <authorList>
            <consortium name="Tick Genome and Microbiome Consortium (TIGMIC)"/>
            <person name="Jia N."/>
            <person name="Wang J."/>
            <person name="Shi W."/>
            <person name="Du L."/>
            <person name="Sun Y."/>
            <person name="Zhan W."/>
            <person name="Jiang J.F."/>
            <person name="Wang Q."/>
            <person name="Zhang B."/>
            <person name="Ji P."/>
            <person name="Bell-Sakyi L."/>
            <person name="Cui X.M."/>
            <person name="Yuan T.T."/>
            <person name="Jiang B.G."/>
            <person name="Yang W.F."/>
            <person name="Lam T.T."/>
            <person name="Chang Q.C."/>
            <person name="Ding S.J."/>
            <person name="Wang X.J."/>
            <person name="Zhu J.G."/>
            <person name="Ruan X.D."/>
            <person name="Zhao L."/>
            <person name="Wei J.T."/>
            <person name="Ye R.Z."/>
            <person name="Que T.C."/>
            <person name="Du C.H."/>
            <person name="Zhou Y.H."/>
            <person name="Cheng J.X."/>
            <person name="Dai P.F."/>
            <person name="Guo W.B."/>
            <person name="Han X.H."/>
            <person name="Huang E.J."/>
            <person name="Li L.F."/>
            <person name="Wei W."/>
            <person name="Gao Y.C."/>
            <person name="Liu J.Z."/>
            <person name="Shao H.Z."/>
            <person name="Wang X."/>
            <person name="Wang C.C."/>
            <person name="Yang T.C."/>
            <person name="Huo Q.B."/>
            <person name="Li W."/>
            <person name="Chen H.Y."/>
            <person name="Chen S.E."/>
            <person name="Zhou L.G."/>
            <person name="Ni X.B."/>
            <person name="Tian J.H."/>
            <person name="Sheng Y."/>
            <person name="Liu T."/>
            <person name="Pan Y.S."/>
            <person name="Xia L.Y."/>
            <person name="Li J."/>
            <person name="Zhao F."/>
            <person name="Cao W.C."/>
        </authorList>
    </citation>
    <scope>NUCLEOTIDE SEQUENCE [LARGE SCALE GENOMIC DNA]</scope>
    <source>
        <strain evidence="7">HaeL-2018</strain>
    </source>
</reference>
<evidence type="ECO:0000256" key="5">
    <source>
        <dbReference type="PROSITE-ProRule" id="PRU00283"/>
    </source>
</evidence>
<keyword evidence="4" id="KW-0206">Cytoskeleton</keyword>
<dbReference type="SUPFAM" id="SSF52540">
    <property type="entry name" value="P-loop containing nucleoside triphosphate hydrolases"/>
    <property type="match status" value="1"/>
</dbReference>
<dbReference type="Gene3D" id="3.40.850.10">
    <property type="entry name" value="Kinesin motor domain"/>
    <property type="match status" value="1"/>
</dbReference>
<comment type="caution">
    <text evidence="5">Lacks conserved residue(s) required for the propagation of feature annotation.</text>
</comment>
<keyword evidence="2" id="KW-0547">Nucleotide-binding</keyword>
<name>A0A9J6FH24_HAELO</name>
<dbReference type="EMBL" id="JABSTR010000001">
    <property type="protein sequence ID" value="KAH9362227.1"/>
    <property type="molecule type" value="Genomic_DNA"/>
</dbReference>
<proteinExistence type="inferred from homology"/>
<dbReference type="SMART" id="SM00129">
    <property type="entry name" value="KISc"/>
    <property type="match status" value="1"/>
</dbReference>
<evidence type="ECO:0000313" key="7">
    <source>
        <dbReference type="EMBL" id="KAH9362227.1"/>
    </source>
</evidence>
<feature type="domain" description="Kinesin motor" evidence="6">
    <location>
        <begin position="1"/>
        <end position="329"/>
    </location>
</feature>
<dbReference type="GO" id="GO:0005524">
    <property type="term" value="F:ATP binding"/>
    <property type="evidence" value="ECO:0007669"/>
    <property type="project" value="UniProtKB-KW"/>
</dbReference>
<dbReference type="Proteomes" id="UP000821853">
    <property type="component" value="Chromosome 1"/>
</dbReference>
<evidence type="ECO:0000256" key="3">
    <source>
        <dbReference type="ARBA" id="ARBA00022840"/>
    </source>
</evidence>
<evidence type="ECO:0000259" key="6">
    <source>
        <dbReference type="PROSITE" id="PS50067"/>
    </source>
</evidence>
<dbReference type="GO" id="GO:0015630">
    <property type="term" value="C:microtubule cytoskeleton"/>
    <property type="evidence" value="ECO:0007669"/>
    <property type="project" value="UniProtKB-ARBA"/>
</dbReference>
<comment type="similarity">
    <text evidence="5">Belongs to the TRAFAC class myosin-kinesin ATPase superfamily. Kinesin family.</text>
</comment>
<dbReference type="PROSITE" id="PS50067">
    <property type="entry name" value="KINESIN_MOTOR_2"/>
    <property type="match status" value="1"/>
</dbReference>
<sequence>MLRSEELPEVVSLTVSELYRWFDELRSEGGQCDVSFAYFKVYNDVFYYHLCSGGQWRPYRPRSRRIVDEALLVFDPTPRDEPFYFQGQRVCVGKTCTMLQSEELPEVVSLTVSELYRWFDELRSEGGQCDVSFAYFKVYNDVFYYHLCSDGSPLKIRDDPSSNMVAPSPTAHRRKELDSLLELLLRGNRIQRATDANAEPSLPHDITQVCTSHTENMICTSKNIRVSKMSLMSLEGSERVAAVNHNNRARMREEKKINLSLLALEDCIDALPKNVTHHVPYRNSKLTHIFEDSLGGTCRTLVVTVILLYKLSFSETHNSFNYAERVMKIQLHCLKSILNVNVHMSMYNGLISDLKHKYDCVQRRLEASEYERTTIRGNLDTCMVNNPD</sequence>
<dbReference type="AlphaFoldDB" id="A0A9J6FH24"/>
<accession>A0A9J6FH24</accession>
<dbReference type="InterPro" id="IPR027417">
    <property type="entry name" value="P-loop_NTPase"/>
</dbReference>
<dbReference type="OMA" id="CYTIMIA"/>
<evidence type="ECO:0000313" key="8">
    <source>
        <dbReference type="Proteomes" id="UP000821853"/>
    </source>
</evidence>
<dbReference type="InterPro" id="IPR036961">
    <property type="entry name" value="Kinesin_motor_dom_sf"/>
</dbReference>
<gene>
    <name evidence="7" type="ORF">HPB48_002205</name>
</gene>
<evidence type="ECO:0000256" key="1">
    <source>
        <dbReference type="ARBA" id="ARBA00004245"/>
    </source>
</evidence>
<dbReference type="VEuPathDB" id="VectorBase:HLOH_060300"/>
<keyword evidence="8" id="KW-1185">Reference proteome</keyword>
<dbReference type="GO" id="GO:0007018">
    <property type="term" value="P:microtubule-based movement"/>
    <property type="evidence" value="ECO:0007669"/>
    <property type="project" value="InterPro"/>
</dbReference>
<keyword evidence="3" id="KW-0067">ATP-binding</keyword>
<comment type="subcellular location">
    <subcellularLocation>
        <location evidence="1">Cytoplasm</location>
        <location evidence="1">Cytoskeleton</location>
    </subcellularLocation>
</comment>
<dbReference type="InterPro" id="IPR001752">
    <property type="entry name" value="Kinesin_motor_dom"/>
</dbReference>
<dbReference type="GO" id="GO:0008017">
    <property type="term" value="F:microtubule binding"/>
    <property type="evidence" value="ECO:0007669"/>
    <property type="project" value="InterPro"/>
</dbReference>
<organism evidence="7 8">
    <name type="scientific">Haemaphysalis longicornis</name>
    <name type="common">Bush tick</name>
    <dbReference type="NCBI Taxonomy" id="44386"/>
    <lineage>
        <taxon>Eukaryota</taxon>
        <taxon>Metazoa</taxon>
        <taxon>Ecdysozoa</taxon>
        <taxon>Arthropoda</taxon>
        <taxon>Chelicerata</taxon>
        <taxon>Arachnida</taxon>
        <taxon>Acari</taxon>
        <taxon>Parasitiformes</taxon>
        <taxon>Ixodida</taxon>
        <taxon>Ixodoidea</taxon>
        <taxon>Ixodidae</taxon>
        <taxon>Haemaphysalinae</taxon>
        <taxon>Haemaphysalis</taxon>
    </lineage>
</organism>
<evidence type="ECO:0000256" key="4">
    <source>
        <dbReference type="ARBA" id="ARBA00023212"/>
    </source>
</evidence>
<evidence type="ECO:0000256" key="2">
    <source>
        <dbReference type="ARBA" id="ARBA00022741"/>
    </source>
</evidence>
<dbReference type="OrthoDB" id="6489156at2759"/>
<keyword evidence="4" id="KW-0963">Cytoplasm</keyword>
<dbReference type="PRINTS" id="PR00380">
    <property type="entry name" value="KINESINHEAVY"/>
</dbReference>
<dbReference type="InterPro" id="IPR027640">
    <property type="entry name" value="Kinesin-like_fam"/>
</dbReference>
<comment type="caution">
    <text evidence="7">The sequence shown here is derived from an EMBL/GenBank/DDBJ whole genome shotgun (WGS) entry which is preliminary data.</text>
</comment>